<dbReference type="InterPro" id="IPR001841">
    <property type="entry name" value="Znf_RING"/>
</dbReference>
<comment type="pathway">
    <text evidence="2">Protein modification; protein ubiquitination.</text>
</comment>
<dbReference type="Proteomes" id="UP001431783">
    <property type="component" value="Unassembled WGS sequence"/>
</dbReference>
<dbReference type="Gene3D" id="3.30.40.10">
    <property type="entry name" value="Zinc/RING finger domain, C3HC4 (zinc finger)"/>
    <property type="match status" value="3"/>
</dbReference>
<comment type="catalytic activity">
    <reaction evidence="1">
        <text>S-ubiquitinyl-[E2 ubiquitin-conjugating enzyme]-L-cysteine + [acceptor protein]-L-lysine = [E2 ubiquitin-conjugating enzyme]-L-cysteine + N(6)-ubiquitinyl-[acceptor protein]-L-lysine.</text>
        <dbReference type="EC" id="2.3.2.27"/>
    </reaction>
</comment>
<dbReference type="PROSITE" id="PS51081">
    <property type="entry name" value="ZF_SIAH"/>
    <property type="match status" value="2"/>
</dbReference>
<protein>
    <recommendedName>
        <fullName evidence="4">RING-type E3 ubiquitin transferase</fullName>
        <ecNumber evidence="4">2.3.2.27</ecNumber>
    </recommendedName>
</protein>
<dbReference type="Pfam" id="PF21362">
    <property type="entry name" value="Sina_RING"/>
    <property type="match status" value="1"/>
</dbReference>
<feature type="domain" description="SIAH-type" evidence="12">
    <location>
        <begin position="66"/>
        <end position="130"/>
    </location>
</feature>
<evidence type="ECO:0000313" key="13">
    <source>
        <dbReference type="EMBL" id="KAK9877185.1"/>
    </source>
</evidence>
<evidence type="ECO:0000256" key="7">
    <source>
        <dbReference type="ARBA" id="ARBA00022771"/>
    </source>
</evidence>
<dbReference type="Pfam" id="PF21361">
    <property type="entry name" value="Sina_ZnF"/>
    <property type="match status" value="2"/>
</dbReference>
<feature type="domain" description="RING-type" evidence="11">
    <location>
        <begin position="291"/>
        <end position="326"/>
    </location>
</feature>
<evidence type="ECO:0000256" key="6">
    <source>
        <dbReference type="ARBA" id="ARBA00022723"/>
    </source>
</evidence>
<reference evidence="13 14" key="1">
    <citation type="submission" date="2023-03" db="EMBL/GenBank/DDBJ databases">
        <title>Genome insight into feeding habits of ladybird beetles.</title>
        <authorList>
            <person name="Li H.-S."/>
            <person name="Huang Y.-H."/>
            <person name="Pang H."/>
        </authorList>
    </citation>
    <scope>NUCLEOTIDE SEQUENCE [LARGE SCALE GENOMIC DNA]</scope>
    <source>
        <strain evidence="13">SYSU_2023b</strain>
        <tissue evidence="13">Whole body</tissue>
    </source>
</reference>
<evidence type="ECO:0000256" key="2">
    <source>
        <dbReference type="ARBA" id="ARBA00004906"/>
    </source>
</evidence>
<comment type="similarity">
    <text evidence="3">Belongs to the SINA (Seven in absentia) family.</text>
</comment>
<keyword evidence="5" id="KW-0808">Transferase</keyword>
<evidence type="ECO:0000259" key="12">
    <source>
        <dbReference type="PROSITE" id="PS51081"/>
    </source>
</evidence>
<proteinExistence type="inferred from homology"/>
<keyword evidence="14" id="KW-1185">Reference proteome</keyword>
<keyword evidence="7 10" id="KW-0863">Zinc-finger</keyword>
<dbReference type="InterPro" id="IPR013010">
    <property type="entry name" value="Znf_SIAH"/>
</dbReference>
<dbReference type="GO" id="GO:0031624">
    <property type="term" value="F:ubiquitin conjugating enzyme binding"/>
    <property type="evidence" value="ECO:0007669"/>
    <property type="project" value="TreeGrafter"/>
</dbReference>
<evidence type="ECO:0000256" key="4">
    <source>
        <dbReference type="ARBA" id="ARBA00012483"/>
    </source>
</evidence>
<dbReference type="InterPro" id="IPR013083">
    <property type="entry name" value="Znf_RING/FYVE/PHD"/>
</dbReference>
<evidence type="ECO:0000256" key="3">
    <source>
        <dbReference type="ARBA" id="ARBA00009119"/>
    </source>
</evidence>
<dbReference type="InterPro" id="IPR049548">
    <property type="entry name" value="Sina-like_RING"/>
</dbReference>
<evidence type="ECO:0000256" key="1">
    <source>
        <dbReference type="ARBA" id="ARBA00000900"/>
    </source>
</evidence>
<evidence type="ECO:0000313" key="14">
    <source>
        <dbReference type="Proteomes" id="UP001431783"/>
    </source>
</evidence>
<gene>
    <name evidence="13" type="ORF">WA026_016934</name>
</gene>
<evidence type="ECO:0000256" key="9">
    <source>
        <dbReference type="ARBA" id="ARBA00022833"/>
    </source>
</evidence>
<feature type="domain" description="SIAH-type" evidence="12">
    <location>
        <begin position="343"/>
        <end position="401"/>
    </location>
</feature>
<dbReference type="PANTHER" id="PTHR45877">
    <property type="entry name" value="E3 UBIQUITIN-PROTEIN LIGASE SIAH2"/>
    <property type="match status" value="1"/>
</dbReference>
<dbReference type="FunFam" id="3.30.40.10:FF:000041">
    <property type="entry name" value="E3 ubiquitin-protein ligase SINAT3"/>
    <property type="match status" value="1"/>
</dbReference>
<dbReference type="PROSITE" id="PS50089">
    <property type="entry name" value="ZF_RING_2"/>
    <property type="match status" value="1"/>
</dbReference>
<dbReference type="AlphaFoldDB" id="A0AAW1U8D5"/>
<dbReference type="EMBL" id="JARQZJ010000040">
    <property type="protein sequence ID" value="KAK9877185.1"/>
    <property type="molecule type" value="Genomic_DNA"/>
</dbReference>
<dbReference type="EC" id="2.3.2.27" evidence="4"/>
<evidence type="ECO:0000256" key="10">
    <source>
        <dbReference type="PROSITE-ProRule" id="PRU00455"/>
    </source>
</evidence>
<dbReference type="PANTHER" id="PTHR45877:SF2">
    <property type="entry name" value="E3 UBIQUITIN-PROTEIN LIGASE SINA-RELATED"/>
    <property type="match status" value="1"/>
</dbReference>
<dbReference type="GO" id="GO:0043161">
    <property type="term" value="P:proteasome-mediated ubiquitin-dependent protein catabolic process"/>
    <property type="evidence" value="ECO:0007669"/>
    <property type="project" value="TreeGrafter"/>
</dbReference>
<accession>A0AAW1U8D5</accession>
<dbReference type="SUPFAM" id="SSF49599">
    <property type="entry name" value="TRAF domain-like"/>
    <property type="match status" value="2"/>
</dbReference>
<dbReference type="InterPro" id="IPR004162">
    <property type="entry name" value="SINA-like_animal"/>
</dbReference>
<keyword evidence="8" id="KW-0833">Ubl conjugation pathway</keyword>
<keyword evidence="9" id="KW-0862">Zinc</keyword>
<sequence length="521" mass="59717">MNISFNAADVALRCCICNKPLSVPPILHNSELGNICGRCEESALNYEEANNSTLERQRVYENIAKYLTFPCSYGVLGCKTELAWNSVHDHEEVCEFKNIVCPLSDEKFHDQCNWLDEHSKLAAHIKNDHKKFFSYPPETILKKDLKNKIIFSEIAGRIFVIILDYKTELNKFFCCISADLNWKDCQNYEYQVEMCSLSDDNLVTDNPIAWKKDVVQPLLGNTFATLENSLEIDMDSFKLLFDKSEKILVKINISKKSKSSGSKNNTVAANVSLNRTEYCEINEELLHDLECPVCVEFMVPPIYICRIGHNVCKCCNDKLQYCPLCRSQLLGGRNFTLEKLTATINYPCVNRKEGCGFIGPIVQVKKHENDCKLSERKCIESNCSWVGPGFEVNEHIMNSHNSLALNTVCNLQQNKDINHFYISFDNKIFILNIKFDLKTPFEYNVQYIGGMDEKYKHELHIIGSSIMDIKITLCHLCHSVNYAPVNCNASNLISMPFKFLSQFLTQFHQLSFKLNIKRLNA</sequence>
<keyword evidence="6" id="KW-0479">Metal-binding</keyword>
<dbReference type="GO" id="GO:0061630">
    <property type="term" value="F:ubiquitin protein ligase activity"/>
    <property type="evidence" value="ECO:0007669"/>
    <property type="project" value="UniProtKB-EC"/>
</dbReference>
<name>A0AAW1U8D5_9CUCU</name>
<evidence type="ECO:0000256" key="8">
    <source>
        <dbReference type="ARBA" id="ARBA00022786"/>
    </source>
</evidence>
<dbReference type="SUPFAM" id="SSF57850">
    <property type="entry name" value="RING/U-box"/>
    <property type="match status" value="1"/>
</dbReference>
<organism evidence="13 14">
    <name type="scientific">Henosepilachna vigintioctopunctata</name>
    <dbReference type="NCBI Taxonomy" id="420089"/>
    <lineage>
        <taxon>Eukaryota</taxon>
        <taxon>Metazoa</taxon>
        <taxon>Ecdysozoa</taxon>
        <taxon>Arthropoda</taxon>
        <taxon>Hexapoda</taxon>
        <taxon>Insecta</taxon>
        <taxon>Pterygota</taxon>
        <taxon>Neoptera</taxon>
        <taxon>Endopterygota</taxon>
        <taxon>Coleoptera</taxon>
        <taxon>Polyphaga</taxon>
        <taxon>Cucujiformia</taxon>
        <taxon>Coccinelloidea</taxon>
        <taxon>Coccinellidae</taxon>
        <taxon>Epilachninae</taxon>
        <taxon>Epilachnini</taxon>
        <taxon>Henosepilachna</taxon>
    </lineage>
</organism>
<comment type="caution">
    <text evidence="13">The sequence shown here is derived from an EMBL/GenBank/DDBJ whole genome shotgun (WGS) entry which is preliminary data.</text>
</comment>
<dbReference type="GO" id="GO:0005737">
    <property type="term" value="C:cytoplasm"/>
    <property type="evidence" value="ECO:0007669"/>
    <property type="project" value="TreeGrafter"/>
</dbReference>
<evidence type="ECO:0000256" key="5">
    <source>
        <dbReference type="ARBA" id="ARBA00022679"/>
    </source>
</evidence>
<dbReference type="GO" id="GO:0008270">
    <property type="term" value="F:zinc ion binding"/>
    <property type="evidence" value="ECO:0007669"/>
    <property type="project" value="UniProtKB-KW"/>
</dbReference>
<evidence type="ECO:0000259" key="11">
    <source>
        <dbReference type="PROSITE" id="PS50089"/>
    </source>
</evidence>